<name>A0A9P4Y8Q4_CRYP1</name>
<gene>
    <name evidence="1" type="ORF">M406DRAFT_327229</name>
</gene>
<proteinExistence type="predicted"/>
<accession>A0A9P4Y8Q4</accession>
<evidence type="ECO:0000313" key="2">
    <source>
        <dbReference type="Proteomes" id="UP000803844"/>
    </source>
</evidence>
<reference evidence="1" key="1">
    <citation type="journal article" date="2020" name="Phytopathology">
        <title>Genome sequence of the chestnut blight fungus Cryphonectria parasitica EP155: A fundamental resource for an archetypical invasive plant pathogen.</title>
        <authorList>
            <person name="Crouch J.A."/>
            <person name="Dawe A."/>
            <person name="Aerts A."/>
            <person name="Barry K."/>
            <person name="Churchill A.C.L."/>
            <person name="Grimwood J."/>
            <person name="Hillman B."/>
            <person name="Milgroom M.G."/>
            <person name="Pangilinan J."/>
            <person name="Smith M."/>
            <person name="Salamov A."/>
            <person name="Schmutz J."/>
            <person name="Yadav J."/>
            <person name="Grigoriev I.V."/>
            <person name="Nuss D."/>
        </authorList>
    </citation>
    <scope>NUCLEOTIDE SEQUENCE</scope>
    <source>
        <strain evidence="1">EP155</strain>
    </source>
</reference>
<comment type="caution">
    <text evidence="1">The sequence shown here is derived from an EMBL/GenBank/DDBJ whole genome shotgun (WGS) entry which is preliminary data.</text>
</comment>
<keyword evidence="2" id="KW-1185">Reference proteome</keyword>
<dbReference type="GeneID" id="63837311"/>
<dbReference type="EMBL" id="MU032345">
    <property type="protein sequence ID" value="KAF3768811.1"/>
    <property type="molecule type" value="Genomic_DNA"/>
</dbReference>
<protein>
    <submittedName>
        <fullName evidence="1">Uncharacterized protein</fullName>
    </submittedName>
</protein>
<dbReference type="AlphaFoldDB" id="A0A9P4Y8Q4"/>
<evidence type="ECO:0000313" key="1">
    <source>
        <dbReference type="EMBL" id="KAF3768811.1"/>
    </source>
</evidence>
<sequence length="120" mass="13462">MACSTYRYQSKTLEVMMDEAKADIIVGPRLRTVNWEKPTMTIPRTPLRRRTDGAYVEATREMVLDAITRGLSTTSKIQGLVEGKSREYGQGRSAPCQYGEKARVESQELLDTCSIYCCGS</sequence>
<organism evidence="1 2">
    <name type="scientific">Cryphonectria parasitica (strain ATCC 38755 / EP155)</name>
    <dbReference type="NCBI Taxonomy" id="660469"/>
    <lineage>
        <taxon>Eukaryota</taxon>
        <taxon>Fungi</taxon>
        <taxon>Dikarya</taxon>
        <taxon>Ascomycota</taxon>
        <taxon>Pezizomycotina</taxon>
        <taxon>Sordariomycetes</taxon>
        <taxon>Sordariomycetidae</taxon>
        <taxon>Diaporthales</taxon>
        <taxon>Cryphonectriaceae</taxon>
        <taxon>Cryphonectria-Endothia species complex</taxon>
        <taxon>Cryphonectria</taxon>
    </lineage>
</organism>
<dbReference type="RefSeq" id="XP_040779772.1">
    <property type="nucleotide sequence ID" value="XM_040920182.1"/>
</dbReference>
<dbReference type="Proteomes" id="UP000803844">
    <property type="component" value="Unassembled WGS sequence"/>
</dbReference>